<sequence>MTSPLWRKVREVCRIPQRCRGCGKLFLKGSPGNDNPRTLTCALQPSSACSGSGGWSLRSANDGQVAYIRAIEKTFRSVPLDPLERGHCTPRTGDNCSIAWRDTSRLSSCQSYLSNQSTADTLAERILLRMPRCSLSRNQALWTRQAPAGVYDHLSHGHRSSTLTVCILSSIAHSKTFCSLRWPSTAPVPFSGVSYSAPSAPSRTAISLHTTEDICGHHRYTYSFRRVSRQVLRDGALPGCRSNFEDAPQSGCAANFSRPCYSRLSSFSSCPDRPPLCLLAGESSCSPFHLLTPHCSRSLPTQALSSSFCGHRFLMRSSTSHAAFLACSLLCCAFSRARYEYRCPGCAGARPAHSGVVTSPIFASGARSSILIQGLSASFLLRNMSSQKFSSSYCPCSAPSSAKRLHSESFECFPSRSTFFATVSASRLVGALNIRHYPYTRGTHTSKREISLVRESISPAGEQAFVEGVEETKEGEEKGERKEGEEFSRQKLETQSQRRDADGAAGEGDDLLGLAWRGLQDPQVLDEKAREGIRREMIQRLAKTTATFSAALHSAEQLKKKEEAFSGPSRDAKLTAIFQEFCSIVYLSSALKISDVDLTSSIERAISSAAVLARLSNSSSTPSRSLGCFPALTAEDVSLLVRCMGSGGSSGHHSVGYISSLVSRVFKERRSTLNRWPPSVSLSHRGRKEKRLQPEPSSKEDRSNIYTASGRAPFQDGNDEKGEALLLSTDEGSAQDLPDQKGHLSDPEEKEASLSRDAQLLLTRPHSLSQGEAVNELTAALVAWTKASMMTSSSLTNALLGYAWNVKKRGVGGLDPNHIRVLLRPLESGGACFFSCQQLMEVLEAMLLFNCRMLPRARATVEAVTLELLKIMRGGDTQPMDNADEDFSSVASSSPLSLQQLALWLVTLAKYRVDNDEVWELAAEILQRSEGVLQAQLSPALLTAFVYAFGKFLGAQQQVMLETLASLARQKLHLFSLGDLSQLLVSLTRARVVDRVLFARSAVLVRRSLMAYTDQGKEKKNAGIYGTLSGCADASPEQVVNLCVTFARQRQADPKLFECFASLLLSGPPWWLLASRPHGGTAVPETRLECLASADLVAVLVAFAQVRVVQQPLFQELDRLLTAQAERKEGLDASACVRILQAHSKVGYRAVELHQTILLSLALPSATVLAVGDLLQIADAIDALGLSVPSRLQKRLDEELPPQLQRPSPESEEEDEDDDFSGAWRGMRSDGNNRKKKRQKARKRKWTW</sequence>
<reference evidence="2 3" key="1">
    <citation type="journal article" date="2017" name="Int. J. Parasitol.">
        <title>The genome of the protozoan parasite Cystoisospora suis and a reverse vaccinology approach to identify vaccine candidates.</title>
        <authorList>
            <person name="Palmieri N."/>
            <person name="Shrestha A."/>
            <person name="Ruttkowski B."/>
            <person name="Beck T."/>
            <person name="Vogl C."/>
            <person name="Tomley F."/>
            <person name="Blake D.P."/>
            <person name="Joachim A."/>
        </authorList>
    </citation>
    <scope>NUCLEOTIDE SEQUENCE [LARGE SCALE GENOMIC DNA]</scope>
    <source>
        <strain evidence="2 3">Wien I</strain>
    </source>
</reference>
<evidence type="ECO:0000313" key="2">
    <source>
        <dbReference type="EMBL" id="PHJ18959.1"/>
    </source>
</evidence>
<feature type="compositionally biased region" description="Basic and acidic residues" evidence="1">
    <location>
        <begin position="738"/>
        <end position="754"/>
    </location>
</feature>
<accession>A0A2C6KPA6</accession>
<dbReference type="AlphaFoldDB" id="A0A2C6KPA6"/>
<proteinExistence type="predicted"/>
<dbReference type="GeneID" id="94430581"/>
<feature type="compositionally biased region" description="Basic and acidic residues" evidence="1">
    <location>
        <begin position="470"/>
        <end position="502"/>
    </location>
</feature>
<feature type="compositionally biased region" description="Acidic residues" evidence="1">
    <location>
        <begin position="1210"/>
        <end position="1220"/>
    </location>
</feature>
<keyword evidence="3" id="KW-1185">Reference proteome</keyword>
<dbReference type="RefSeq" id="XP_067920661.1">
    <property type="nucleotide sequence ID" value="XM_068067370.1"/>
</dbReference>
<feature type="compositionally biased region" description="Basic residues" evidence="1">
    <location>
        <begin position="1234"/>
        <end position="1248"/>
    </location>
</feature>
<feature type="region of interest" description="Disordered" evidence="1">
    <location>
        <begin position="1196"/>
        <end position="1248"/>
    </location>
</feature>
<evidence type="ECO:0000313" key="3">
    <source>
        <dbReference type="Proteomes" id="UP000221165"/>
    </source>
</evidence>
<dbReference type="VEuPathDB" id="ToxoDB:CSUI_007220"/>
<gene>
    <name evidence="2" type="ORF">CSUI_007220</name>
</gene>
<name>A0A2C6KPA6_9APIC</name>
<feature type="region of interest" description="Disordered" evidence="1">
    <location>
        <begin position="731"/>
        <end position="754"/>
    </location>
</feature>
<dbReference type="Proteomes" id="UP000221165">
    <property type="component" value="Unassembled WGS sequence"/>
</dbReference>
<organism evidence="2 3">
    <name type="scientific">Cystoisospora suis</name>
    <dbReference type="NCBI Taxonomy" id="483139"/>
    <lineage>
        <taxon>Eukaryota</taxon>
        <taxon>Sar</taxon>
        <taxon>Alveolata</taxon>
        <taxon>Apicomplexa</taxon>
        <taxon>Conoidasida</taxon>
        <taxon>Coccidia</taxon>
        <taxon>Eucoccidiorida</taxon>
        <taxon>Eimeriorina</taxon>
        <taxon>Sarcocystidae</taxon>
        <taxon>Cystoisospora</taxon>
    </lineage>
</organism>
<feature type="region of interest" description="Disordered" evidence="1">
    <location>
        <begin position="466"/>
        <end position="505"/>
    </location>
</feature>
<feature type="compositionally biased region" description="Basic and acidic residues" evidence="1">
    <location>
        <begin position="691"/>
        <end position="703"/>
    </location>
</feature>
<evidence type="ECO:0000256" key="1">
    <source>
        <dbReference type="SAM" id="MobiDB-lite"/>
    </source>
</evidence>
<dbReference type="OrthoDB" id="332598at2759"/>
<dbReference type="EMBL" id="MIGC01003747">
    <property type="protein sequence ID" value="PHJ18959.1"/>
    <property type="molecule type" value="Genomic_DNA"/>
</dbReference>
<protein>
    <submittedName>
        <fullName evidence="2">Uncharacterized protein</fullName>
    </submittedName>
</protein>
<comment type="caution">
    <text evidence="2">The sequence shown here is derived from an EMBL/GenBank/DDBJ whole genome shotgun (WGS) entry which is preliminary data.</text>
</comment>
<feature type="region of interest" description="Disordered" evidence="1">
    <location>
        <begin position="676"/>
        <end position="719"/>
    </location>
</feature>